<sequence>MSELQQLRDEVTQLRAAVAQLQANMVTRSQPSIRFAEGLLTESVTIAPSAADHAFSATTITIQVFRTTDRDGVELVETFGTIEATAVPPGEYTVGCYAIAVQFGNDGVWRTITLGCNPTIEDYEPNVIPE</sequence>
<evidence type="ECO:0008006" key="3">
    <source>
        <dbReference type="Google" id="ProtNLM"/>
    </source>
</evidence>
<gene>
    <name evidence="1" type="ORF">Rcae01_05549</name>
</gene>
<accession>A0ABP9VY32</accession>
<proteinExistence type="predicted"/>
<evidence type="ECO:0000313" key="2">
    <source>
        <dbReference type="Proteomes" id="UP001416858"/>
    </source>
</evidence>
<organism evidence="1 2">
    <name type="scientific">Novipirellula caenicola</name>
    <dbReference type="NCBI Taxonomy" id="1536901"/>
    <lineage>
        <taxon>Bacteria</taxon>
        <taxon>Pseudomonadati</taxon>
        <taxon>Planctomycetota</taxon>
        <taxon>Planctomycetia</taxon>
        <taxon>Pirellulales</taxon>
        <taxon>Pirellulaceae</taxon>
        <taxon>Novipirellula</taxon>
    </lineage>
</organism>
<evidence type="ECO:0000313" key="1">
    <source>
        <dbReference type="EMBL" id="GAA5510043.1"/>
    </source>
</evidence>
<dbReference type="EMBL" id="BAABRO010000018">
    <property type="protein sequence ID" value="GAA5510043.1"/>
    <property type="molecule type" value="Genomic_DNA"/>
</dbReference>
<dbReference type="Proteomes" id="UP001416858">
    <property type="component" value="Unassembled WGS sequence"/>
</dbReference>
<dbReference type="RefSeq" id="WP_345687629.1">
    <property type="nucleotide sequence ID" value="NZ_BAABRO010000018.1"/>
</dbReference>
<keyword evidence="2" id="KW-1185">Reference proteome</keyword>
<protein>
    <recommendedName>
        <fullName evidence="3">DUF4440 domain-containing protein</fullName>
    </recommendedName>
</protein>
<name>A0ABP9VY32_9BACT</name>
<comment type="caution">
    <text evidence="1">The sequence shown here is derived from an EMBL/GenBank/DDBJ whole genome shotgun (WGS) entry which is preliminary data.</text>
</comment>
<reference evidence="1 2" key="1">
    <citation type="submission" date="2024-02" db="EMBL/GenBank/DDBJ databases">
        <title>Rhodopirellula caenicola NBRC 110016.</title>
        <authorList>
            <person name="Ichikawa N."/>
            <person name="Katano-Makiyama Y."/>
            <person name="Hidaka K."/>
        </authorList>
    </citation>
    <scope>NUCLEOTIDE SEQUENCE [LARGE SCALE GENOMIC DNA]</scope>
    <source>
        <strain evidence="1 2">NBRC 110016</strain>
    </source>
</reference>